<organism evidence="2 3">
    <name type="scientific">Apolygus lucorum</name>
    <name type="common">Small green plant bug</name>
    <name type="synonym">Lygocoris lucorum</name>
    <dbReference type="NCBI Taxonomy" id="248454"/>
    <lineage>
        <taxon>Eukaryota</taxon>
        <taxon>Metazoa</taxon>
        <taxon>Ecdysozoa</taxon>
        <taxon>Arthropoda</taxon>
        <taxon>Hexapoda</taxon>
        <taxon>Insecta</taxon>
        <taxon>Pterygota</taxon>
        <taxon>Neoptera</taxon>
        <taxon>Paraneoptera</taxon>
        <taxon>Hemiptera</taxon>
        <taxon>Heteroptera</taxon>
        <taxon>Panheteroptera</taxon>
        <taxon>Cimicomorpha</taxon>
        <taxon>Miridae</taxon>
        <taxon>Mirini</taxon>
        <taxon>Apolygus</taxon>
    </lineage>
</organism>
<sequence>MQKAEATGSAQSGDGPDGKSGSRNPEEAATKIQAGVRGFLVRKRQKNEKEASSKHKHDYTPYIVILQKPRLLVMEAAELESVHECMISVGYYTGHRQTGSCRRSAEDQGNYRSLVLECIH</sequence>
<dbReference type="EMBL" id="WIXP02000001">
    <property type="protein sequence ID" value="KAF6216717.1"/>
    <property type="molecule type" value="Genomic_DNA"/>
</dbReference>
<name>A0A8S9Y615_APOLU</name>
<dbReference type="AlphaFoldDB" id="A0A8S9Y615"/>
<dbReference type="Gene3D" id="1.20.5.190">
    <property type="match status" value="1"/>
</dbReference>
<dbReference type="Proteomes" id="UP000466442">
    <property type="component" value="Linkage Group LG1"/>
</dbReference>
<evidence type="ECO:0000313" key="2">
    <source>
        <dbReference type="EMBL" id="KAF6216717.1"/>
    </source>
</evidence>
<evidence type="ECO:0000256" key="1">
    <source>
        <dbReference type="SAM" id="MobiDB-lite"/>
    </source>
</evidence>
<dbReference type="Pfam" id="PF00612">
    <property type="entry name" value="IQ"/>
    <property type="match status" value="1"/>
</dbReference>
<reference evidence="2" key="1">
    <citation type="journal article" date="2021" name="Mol. Ecol. Resour.">
        <title>Apolygus lucorum genome provides insights into omnivorousness and mesophyll feeding.</title>
        <authorList>
            <person name="Liu Y."/>
            <person name="Liu H."/>
            <person name="Wang H."/>
            <person name="Huang T."/>
            <person name="Liu B."/>
            <person name="Yang B."/>
            <person name="Yin L."/>
            <person name="Li B."/>
            <person name="Zhang Y."/>
            <person name="Zhang S."/>
            <person name="Jiang F."/>
            <person name="Zhang X."/>
            <person name="Ren Y."/>
            <person name="Wang B."/>
            <person name="Wang S."/>
            <person name="Lu Y."/>
            <person name="Wu K."/>
            <person name="Fan W."/>
            <person name="Wang G."/>
        </authorList>
    </citation>
    <scope>NUCLEOTIDE SEQUENCE</scope>
    <source>
        <strain evidence="2">12Hb</strain>
    </source>
</reference>
<keyword evidence="3" id="KW-1185">Reference proteome</keyword>
<protein>
    <submittedName>
        <fullName evidence="2">Uncharacterized protein</fullName>
    </submittedName>
</protein>
<dbReference type="InterPro" id="IPR000048">
    <property type="entry name" value="IQ_motif_EF-hand-BS"/>
</dbReference>
<proteinExistence type="predicted"/>
<gene>
    <name evidence="2" type="ORF">GE061_001064</name>
</gene>
<accession>A0A8S9Y615</accession>
<feature type="region of interest" description="Disordered" evidence="1">
    <location>
        <begin position="1"/>
        <end position="55"/>
    </location>
</feature>
<comment type="caution">
    <text evidence="2">The sequence shown here is derived from an EMBL/GenBank/DDBJ whole genome shotgun (WGS) entry which is preliminary data.</text>
</comment>
<dbReference type="OrthoDB" id="252964at2759"/>
<dbReference type="PROSITE" id="PS50096">
    <property type="entry name" value="IQ"/>
    <property type="match status" value="1"/>
</dbReference>
<dbReference type="SMART" id="SM00015">
    <property type="entry name" value="IQ"/>
    <property type="match status" value="1"/>
</dbReference>
<evidence type="ECO:0000313" key="3">
    <source>
        <dbReference type="Proteomes" id="UP000466442"/>
    </source>
</evidence>